<accession>A0A392ULT7</accession>
<evidence type="ECO:0000313" key="1">
    <source>
        <dbReference type="EMBL" id="MCI73416.1"/>
    </source>
</evidence>
<evidence type="ECO:0000313" key="2">
    <source>
        <dbReference type="Proteomes" id="UP000265520"/>
    </source>
</evidence>
<organism evidence="1 2">
    <name type="scientific">Trifolium medium</name>
    <dbReference type="NCBI Taxonomy" id="97028"/>
    <lineage>
        <taxon>Eukaryota</taxon>
        <taxon>Viridiplantae</taxon>
        <taxon>Streptophyta</taxon>
        <taxon>Embryophyta</taxon>
        <taxon>Tracheophyta</taxon>
        <taxon>Spermatophyta</taxon>
        <taxon>Magnoliopsida</taxon>
        <taxon>eudicotyledons</taxon>
        <taxon>Gunneridae</taxon>
        <taxon>Pentapetalae</taxon>
        <taxon>rosids</taxon>
        <taxon>fabids</taxon>
        <taxon>Fabales</taxon>
        <taxon>Fabaceae</taxon>
        <taxon>Papilionoideae</taxon>
        <taxon>50 kb inversion clade</taxon>
        <taxon>NPAAA clade</taxon>
        <taxon>Hologalegina</taxon>
        <taxon>IRL clade</taxon>
        <taxon>Trifolieae</taxon>
        <taxon>Trifolium</taxon>
    </lineage>
</organism>
<feature type="non-terminal residue" evidence="1">
    <location>
        <position position="60"/>
    </location>
</feature>
<keyword evidence="1" id="KW-0808">Transferase</keyword>
<dbReference type="Proteomes" id="UP000265520">
    <property type="component" value="Unassembled WGS sequence"/>
</dbReference>
<protein>
    <submittedName>
        <fullName evidence="1">Serine/threonine-protein kinase WNK1-like</fullName>
    </submittedName>
</protein>
<comment type="caution">
    <text evidence="1">The sequence shown here is derived from an EMBL/GenBank/DDBJ whole genome shotgun (WGS) entry which is preliminary data.</text>
</comment>
<dbReference type="EMBL" id="LXQA010837941">
    <property type="protein sequence ID" value="MCI73416.1"/>
    <property type="molecule type" value="Genomic_DNA"/>
</dbReference>
<dbReference type="GO" id="GO:0016301">
    <property type="term" value="F:kinase activity"/>
    <property type="evidence" value="ECO:0007669"/>
    <property type="project" value="UniProtKB-KW"/>
</dbReference>
<dbReference type="AlphaFoldDB" id="A0A392ULT7"/>
<reference evidence="1 2" key="1">
    <citation type="journal article" date="2018" name="Front. Plant Sci.">
        <title>Red Clover (Trifolium pratense) and Zigzag Clover (T. medium) - A Picture of Genomic Similarities and Differences.</title>
        <authorList>
            <person name="Dluhosova J."/>
            <person name="Istvanek J."/>
            <person name="Nedelnik J."/>
            <person name="Repkova J."/>
        </authorList>
    </citation>
    <scope>NUCLEOTIDE SEQUENCE [LARGE SCALE GENOMIC DNA]</scope>
    <source>
        <strain evidence="2">cv. 10/8</strain>
        <tissue evidence="1">Leaf</tissue>
    </source>
</reference>
<keyword evidence="2" id="KW-1185">Reference proteome</keyword>
<name>A0A392ULT7_9FABA</name>
<sequence>MIDGEIASLVPEWESGPGIVETPHFADQGFCRNCVSNHTSSGSVMEFLSHNQGNLQLPEC</sequence>
<proteinExistence type="predicted"/>
<keyword evidence="1" id="KW-0418">Kinase</keyword>